<organism evidence="2 3">
    <name type="scientific">Cymbomonas tetramitiformis</name>
    <dbReference type="NCBI Taxonomy" id="36881"/>
    <lineage>
        <taxon>Eukaryota</taxon>
        <taxon>Viridiplantae</taxon>
        <taxon>Chlorophyta</taxon>
        <taxon>Pyramimonadophyceae</taxon>
        <taxon>Pyramimonadales</taxon>
        <taxon>Pyramimonadaceae</taxon>
        <taxon>Cymbomonas</taxon>
    </lineage>
</organism>
<protein>
    <submittedName>
        <fullName evidence="2">Uncharacterized protein</fullName>
    </submittedName>
</protein>
<keyword evidence="3" id="KW-1185">Reference proteome</keyword>
<reference evidence="2 3" key="1">
    <citation type="journal article" date="2015" name="Genome Biol. Evol.">
        <title>Comparative Genomics of a Bacterivorous Green Alga Reveals Evolutionary Causalities and Consequences of Phago-Mixotrophic Mode of Nutrition.</title>
        <authorList>
            <person name="Burns J.A."/>
            <person name="Paasch A."/>
            <person name="Narechania A."/>
            <person name="Kim E."/>
        </authorList>
    </citation>
    <scope>NUCLEOTIDE SEQUENCE [LARGE SCALE GENOMIC DNA]</scope>
    <source>
        <strain evidence="2 3">PLY_AMNH</strain>
    </source>
</reference>
<dbReference type="AlphaFoldDB" id="A0AAE0GY99"/>
<dbReference type="EMBL" id="LGRX02001738">
    <property type="protein sequence ID" value="KAK3285621.1"/>
    <property type="molecule type" value="Genomic_DNA"/>
</dbReference>
<dbReference type="Proteomes" id="UP001190700">
    <property type="component" value="Unassembled WGS sequence"/>
</dbReference>
<evidence type="ECO:0000256" key="1">
    <source>
        <dbReference type="SAM" id="MobiDB-lite"/>
    </source>
</evidence>
<name>A0AAE0GY99_9CHLO</name>
<accession>A0AAE0GY99</accession>
<feature type="region of interest" description="Disordered" evidence="1">
    <location>
        <begin position="365"/>
        <end position="395"/>
    </location>
</feature>
<evidence type="ECO:0000313" key="3">
    <source>
        <dbReference type="Proteomes" id="UP001190700"/>
    </source>
</evidence>
<sequence length="593" mass="66365">MSAPTSAVNLFLNRSFEREYSVSAADQHRKILERCEGILRELLVTRAYRSEAQLWLKTTIGRLPLSARTQQQQLMKLVPKPSADKKTMDATHAFVKQLLFMTCERKAKQVAKVLLPDKRLWAQFFRESPLRVIAFFEHFNMAGEFHHGAKALARYSFQNRDAVWKELEWIGKHPQAPVTVAAKPHYFCELNVLRTVHNFVERVPEFWGSAEFIDELKSGDIIRMDIPFFARELAYILMEGECRSDSELIIDAIGDFLGEASWQELCQKLLPTLEWPEMARLVDCLMPHSTLPKPTSRPGATEMGDASGILDSLAFAGMAAELARQAAELARVKHNFGRHPARRVEPWEFELLDSKFPTCRQEQCGLEELPEGKKPSGSDGEDSESEEKKRAAAKARFGSLRTATDEELRRALDGSLAVKDITRPPEGEIVVEPEEERADGVTMASGDQEPEPAGEACEMQVPLMSERAHLLAEALKDWPDVAFLVRAEAQEMMDLMIEFVTMLGFKAVGVDAGEELLEELAVAVERYQDGAYAESTQRSYDTGVKAFLTFCEEAPLFQVEGRGKRGALVPMAHAAPVAGLKSLAVQVGLDPAR</sequence>
<gene>
    <name evidence="2" type="ORF">CYMTET_6781</name>
</gene>
<evidence type="ECO:0000313" key="2">
    <source>
        <dbReference type="EMBL" id="KAK3285621.1"/>
    </source>
</evidence>
<comment type="caution">
    <text evidence="2">The sequence shown here is derived from an EMBL/GenBank/DDBJ whole genome shotgun (WGS) entry which is preliminary data.</text>
</comment>
<proteinExistence type="predicted"/>
<dbReference type="PANTHER" id="PTHR37766">
    <property type="entry name" value="OS01G0897100 PROTEIN"/>
    <property type="match status" value="1"/>
</dbReference>
<feature type="non-terminal residue" evidence="2">
    <location>
        <position position="593"/>
    </location>
</feature>
<dbReference type="PANTHER" id="PTHR37766:SF1">
    <property type="entry name" value="OS01G0897100 PROTEIN"/>
    <property type="match status" value="1"/>
</dbReference>